<sequence>MAKRANDLILRDRLQFTLDGSGDLPVNYGRIDLSDYVSVVRDEGLQIKEITYQLRNTSPTNQTAVFNPVLCDATEAFASMQIFATTTAYESATDVGIASSNVLNNYTLTTNRFGDAVEFAIWENQERFRGVYDLHPDGYTVVTDLLIGVAANDCNALAGATVELDIMIIAEPRKVNKKDLERMLAQATDL</sequence>
<gene>
    <name evidence="1" type="ORF">S01H4_02258</name>
</gene>
<comment type="caution">
    <text evidence="1">The sequence shown here is derived from an EMBL/GenBank/DDBJ whole genome shotgun (WGS) entry which is preliminary data.</text>
</comment>
<organism evidence="1">
    <name type="scientific">marine sediment metagenome</name>
    <dbReference type="NCBI Taxonomy" id="412755"/>
    <lineage>
        <taxon>unclassified sequences</taxon>
        <taxon>metagenomes</taxon>
        <taxon>ecological metagenomes</taxon>
    </lineage>
</organism>
<dbReference type="EMBL" id="BART01000480">
    <property type="protein sequence ID" value="GAG72810.1"/>
    <property type="molecule type" value="Genomic_DNA"/>
</dbReference>
<reference evidence="1" key="1">
    <citation type="journal article" date="2014" name="Front. Microbiol.">
        <title>High frequency of phylogenetically diverse reductive dehalogenase-homologous genes in deep subseafloor sedimentary metagenomes.</title>
        <authorList>
            <person name="Kawai M."/>
            <person name="Futagami T."/>
            <person name="Toyoda A."/>
            <person name="Takaki Y."/>
            <person name="Nishi S."/>
            <person name="Hori S."/>
            <person name="Arai W."/>
            <person name="Tsubouchi T."/>
            <person name="Morono Y."/>
            <person name="Uchiyama I."/>
            <person name="Ito T."/>
            <person name="Fujiyama A."/>
            <person name="Inagaki F."/>
            <person name="Takami H."/>
        </authorList>
    </citation>
    <scope>NUCLEOTIDE SEQUENCE</scope>
    <source>
        <strain evidence="1">Expedition CK06-06</strain>
    </source>
</reference>
<protein>
    <submittedName>
        <fullName evidence="1">Uncharacterized protein</fullName>
    </submittedName>
</protein>
<accession>X0ZSM7</accession>
<evidence type="ECO:0000313" key="1">
    <source>
        <dbReference type="EMBL" id="GAG72810.1"/>
    </source>
</evidence>
<name>X0ZSM7_9ZZZZ</name>
<dbReference type="AlphaFoldDB" id="X0ZSM7"/>
<proteinExistence type="predicted"/>